<dbReference type="SUPFAM" id="SSF53613">
    <property type="entry name" value="Ribokinase-like"/>
    <property type="match status" value="1"/>
</dbReference>
<dbReference type="PANTHER" id="PTHR10584">
    <property type="entry name" value="SUGAR KINASE"/>
    <property type="match status" value="1"/>
</dbReference>
<dbReference type="AlphaFoldDB" id="A0A2K3URX6"/>
<reference evidence="4 5" key="1">
    <citation type="submission" date="2018-01" db="EMBL/GenBank/DDBJ databases">
        <title>Deinococcus koreensis sp. nov., a radiation-resistant bacterium isolated from river water.</title>
        <authorList>
            <person name="Choi A."/>
        </authorList>
    </citation>
    <scope>NUCLEOTIDE SEQUENCE [LARGE SCALE GENOMIC DNA]</scope>
    <source>
        <strain evidence="4 5">SJW1-2</strain>
    </source>
</reference>
<dbReference type="Gene3D" id="3.40.1190.20">
    <property type="match status" value="1"/>
</dbReference>
<dbReference type="InterPro" id="IPR002139">
    <property type="entry name" value="Ribo/fructo_kinase"/>
</dbReference>
<dbReference type="Pfam" id="PF00294">
    <property type="entry name" value="PfkB"/>
    <property type="match status" value="1"/>
</dbReference>
<dbReference type="InterPro" id="IPR011611">
    <property type="entry name" value="PfkB_dom"/>
</dbReference>
<dbReference type="GO" id="GO:0016301">
    <property type="term" value="F:kinase activity"/>
    <property type="evidence" value="ECO:0007669"/>
    <property type="project" value="UniProtKB-KW"/>
</dbReference>
<evidence type="ECO:0000313" key="4">
    <source>
        <dbReference type="EMBL" id="PNY79302.1"/>
    </source>
</evidence>
<dbReference type="Proteomes" id="UP000236379">
    <property type="component" value="Unassembled WGS sequence"/>
</dbReference>
<organism evidence="4 5">
    <name type="scientific">Deinococcus koreensis</name>
    <dbReference type="NCBI Taxonomy" id="2054903"/>
    <lineage>
        <taxon>Bacteria</taxon>
        <taxon>Thermotogati</taxon>
        <taxon>Deinococcota</taxon>
        <taxon>Deinococci</taxon>
        <taxon>Deinococcales</taxon>
        <taxon>Deinococcaceae</taxon>
        <taxon>Deinococcus</taxon>
    </lineage>
</organism>
<gene>
    <name evidence="4" type="ORF">CVO96_19430</name>
</gene>
<dbReference type="OrthoDB" id="63083at2"/>
<dbReference type="PRINTS" id="PR00990">
    <property type="entry name" value="RIBOKINASE"/>
</dbReference>
<keyword evidence="2 4" id="KW-0418">Kinase</keyword>
<name>A0A2K3URX6_9DEIO</name>
<evidence type="ECO:0000256" key="2">
    <source>
        <dbReference type="ARBA" id="ARBA00022777"/>
    </source>
</evidence>
<keyword evidence="1" id="KW-0808">Transferase</keyword>
<feature type="domain" description="Carbohydrate kinase PfkB" evidence="3">
    <location>
        <begin position="8"/>
        <end position="280"/>
    </location>
</feature>
<keyword evidence="5" id="KW-1185">Reference proteome</keyword>
<accession>A0A2K3URX6</accession>
<evidence type="ECO:0000259" key="3">
    <source>
        <dbReference type="Pfam" id="PF00294"/>
    </source>
</evidence>
<dbReference type="GO" id="GO:0006796">
    <property type="term" value="P:phosphate-containing compound metabolic process"/>
    <property type="evidence" value="ECO:0007669"/>
    <property type="project" value="UniProtKB-ARBA"/>
</dbReference>
<dbReference type="PANTHER" id="PTHR10584:SF166">
    <property type="entry name" value="RIBOKINASE"/>
    <property type="match status" value="1"/>
</dbReference>
<dbReference type="GO" id="GO:0005829">
    <property type="term" value="C:cytosol"/>
    <property type="evidence" value="ECO:0007669"/>
    <property type="project" value="TreeGrafter"/>
</dbReference>
<evidence type="ECO:0000256" key="1">
    <source>
        <dbReference type="ARBA" id="ARBA00022679"/>
    </source>
</evidence>
<sequence>MSKSPDISVVFAGSLHIDQMIQLDELPSPGETVIAGASWTQLGGKATNQAVAAAPHVRAVLLACVGNDEGGRDALATLNSLGVHPALQVDAQVATGSSVALIDAAGENVGVVLPGANTGLRAEPLSDLLKASPVQLVVCQWETEPDTLGQMLSAARATGVPILLNAAPWLDSHRGTLPLTDHVVVNAVEAQAWTGHDPQERVRQLDFGHPSVVVTLGAGGVLHYQKGALTTDLPAPVVQARSTHGAGDHFVGVLAAHLARGTPMPHALERAGQSAAEFVQLLHKHLALSST</sequence>
<dbReference type="RefSeq" id="WP_103314129.1">
    <property type="nucleotide sequence ID" value="NZ_PPPD01000004.1"/>
</dbReference>
<protein>
    <submittedName>
        <fullName evidence="4">Ribokinase</fullName>
    </submittedName>
</protein>
<dbReference type="InterPro" id="IPR029056">
    <property type="entry name" value="Ribokinase-like"/>
</dbReference>
<proteinExistence type="predicted"/>
<dbReference type="EMBL" id="PPPD01000004">
    <property type="protein sequence ID" value="PNY79302.1"/>
    <property type="molecule type" value="Genomic_DNA"/>
</dbReference>
<evidence type="ECO:0000313" key="5">
    <source>
        <dbReference type="Proteomes" id="UP000236379"/>
    </source>
</evidence>
<comment type="caution">
    <text evidence="4">The sequence shown here is derived from an EMBL/GenBank/DDBJ whole genome shotgun (WGS) entry which is preliminary data.</text>
</comment>